<feature type="binding site" evidence="3">
    <location>
        <position position="93"/>
    </location>
    <ligand>
        <name>Mg(2+)</name>
        <dbReference type="ChEBI" id="CHEBI:18420"/>
        <label>2</label>
    </ligand>
</feature>
<dbReference type="PRINTS" id="PR00377">
    <property type="entry name" value="IMPHPHTASES"/>
</dbReference>
<keyword evidence="3 4" id="KW-0479">Metal-binding</keyword>
<comment type="catalytic activity">
    <reaction evidence="1 4">
        <text>a myo-inositol phosphate + H2O = myo-inositol + phosphate</text>
        <dbReference type="Rhea" id="RHEA:24056"/>
        <dbReference type="ChEBI" id="CHEBI:15377"/>
        <dbReference type="ChEBI" id="CHEBI:17268"/>
        <dbReference type="ChEBI" id="CHEBI:43474"/>
        <dbReference type="ChEBI" id="CHEBI:84139"/>
        <dbReference type="EC" id="3.1.3.25"/>
    </reaction>
</comment>
<proteinExistence type="inferred from homology"/>
<dbReference type="EMBL" id="JAUSTO010000005">
    <property type="protein sequence ID" value="MDQ0152439.1"/>
    <property type="molecule type" value="Genomic_DNA"/>
</dbReference>
<comment type="cofactor">
    <cofactor evidence="2 3 4">
        <name>Mg(2+)</name>
        <dbReference type="ChEBI" id="CHEBI:18420"/>
    </cofactor>
</comment>
<protein>
    <recommendedName>
        <fullName evidence="4">Inositol-1-monophosphatase</fullName>
        <ecNumber evidence="4">3.1.3.25</ecNumber>
    </recommendedName>
</protein>
<dbReference type="CDD" id="cd01639">
    <property type="entry name" value="IMPase"/>
    <property type="match status" value="1"/>
</dbReference>
<keyword evidence="4 5" id="KW-0378">Hydrolase</keyword>
<dbReference type="InterPro" id="IPR033942">
    <property type="entry name" value="IMPase"/>
</dbReference>
<feature type="binding site" evidence="3">
    <location>
        <position position="217"/>
    </location>
    <ligand>
        <name>Mg(2+)</name>
        <dbReference type="ChEBI" id="CHEBI:18420"/>
        <label>1</label>
        <note>catalytic</note>
    </ligand>
</feature>
<feature type="binding site" evidence="3">
    <location>
        <position position="92"/>
    </location>
    <ligand>
        <name>Mg(2+)</name>
        <dbReference type="ChEBI" id="CHEBI:18420"/>
        <label>1</label>
        <note>catalytic</note>
    </ligand>
</feature>
<evidence type="ECO:0000313" key="6">
    <source>
        <dbReference type="Proteomes" id="UP001241537"/>
    </source>
</evidence>
<dbReference type="GO" id="GO:0008934">
    <property type="term" value="F:inositol monophosphate 1-phosphatase activity"/>
    <property type="evidence" value="ECO:0007669"/>
    <property type="project" value="InterPro"/>
</dbReference>
<evidence type="ECO:0000256" key="2">
    <source>
        <dbReference type="ARBA" id="ARBA00001946"/>
    </source>
</evidence>
<dbReference type="Proteomes" id="UP001241537">
    <property type="component" value="Unassembled WGS sequence"/>
</dbReference>
<evidence type="ECO:0000313" key="5">
    <source>
        <dbReference type="EMBL" id="MDQ0152439.1"/>
    </source>
</evidence>
<comment type="similarity">
    <text evidence="4">Belongs to the inositol monophosphatase superfamily.</text>
</comment>
<dbReference type="PANTHER" id="PTHR20854:SF4">
    <property type="entry name" value="INOSITOL-1-MONOPHOSPHATASE-RELATED"/>
    <property type="match status" value="1"/>
</dbReference>
<dbReference type="Pfam" id="PF00459">
    <property type="entry name" value="Inositol_P"/>
    <property type="match status" value="1"/>
</dbReference>
<comment type="caution">
    <text evidence="5">The sequence shown here is derived from an EMBL/GenBank/DDBJ whole genome shotgun (WGS) entry which is preliminary data.</text>
</comment>
<dbReference type="Gene3D" id="3.30.540.10">
    <property type="entry name" value="Fructose-1,6-Bisphosphatase, subunit A, domain 1"/>
    <property type="match status" value="1"/>
</dbReference>
<dbReference type="SUPFAM" id="SSF56655">
    <property type="entry name" value="Carbohydrate phosphatase"/>
    <property type="match status" value="1"/>
</dbReference>
<keyword evidence="6" id="KW-1185">Reference proteome</keyword>
<gene>
    <name evidence="5" type="ORF">J2S20_001128</name>
</gene>
<sequence>MMREGSELIEQIEAVARRAGEIMLSASDIERKTSEKEGHGNFVTEYDRKVQEFLFQALKPLLPEAHFLGEEEGEECFREEYRSGYTFVIDPIDGTANFLAGIRPSVCSIALLADGEPWLAVIYNPYHDMMLHAERGKGAFCNGKRIGSCQRDLAHSMVLFGTAPYYDGLQDLTFALARRYMNLSMDIRRLGAAAWDLCQMALGAAGVFYELRLGLWDFAAGALIAEEAGCIVTDIEGRPLRYDGPSGLVAASAGVAREGHYLPEEILGFQMKGEEK</sequence>
<feature type="binding site" evidence="3">
    <location>
        <position position="90"/>
    </location>
    <ligand>
        <name>Mg(2+)</name>
        <dbReference type="ChEBI" id="CHEBI:18420"/>
        <label>2</label>
    </ligand>
</feature>
<name>A0AAE4AKN9_9FIRM</name>
<accession>A0AAE4AKN9</accession>
<feature type="binding site" evidence="3">
    <location>
        <position position="70"/>
    </location>
    <ligand>
        <name>Mg(2+)</name>
        <dbReference type="ChEBI" id="CHEBI:18420"/>
        <label>1</label>
        <note>catalytic</note>
    </ligand>
</feature>
<dbReference type="GO" id="GO:0007165">
    <property type="term" value="P:signal transduction"/>
    <property type="evidence" value="ECO:0007669"/>
    <property type="project" value="TreeGrafter"/>
</dbReference>
<dbReference type="AlphaFoldDB" id="A0AAE4AKN9"/>
<evidence type="ECO:0000256" key="1">
    <source>
        <dbReference type="ARBA" id="ARBA00001033"/>
    </source>
</evidence>
<dbReference type="RefSeq" id="WP_307254088.1">
    <property type="nucleotide sequence ID" value="NZ_JAUSTO010000005.1"/>
</dbReference>
<reference evidence="5" key="1">
    <citation type="submission" date="2023-07" db="EMBL/GenBank/DDBJ databases">
        <title>Genomic Encyclopedia of Type Strains, Phase IV (KMG-IV): sequencing the most valuable type-strain genomes for metagenomic binning, comparative biology and taxonomic classification.</title>
        <authorList>
            <person name="Goeker M."/>
        </authorList>
    </citation>
    <scope>NUCLEOTIDE SEQUENCE</scope>
    <source>
        <strain evidence="5">DSM 19659</strain>
    </source>
</reference>
<dbReference type="Gene3D" id="3.40.190.80">
    <property type="match status" value="1"/>
</dbReference>
<dbReference type="EC" id="3.1.3.25" evidence="4"/>
<dbReference type="GO" id="GO:0006020">
    <property type="term" value="P:inositol metabolic process"/>
    <property type="evidence" value="ECO:0007669"/>
    <property type="project" value="TreeGrafter"/>
</dbReference>
<dbReference type="InterPro" id="IPR000760">
    <property type="entry name" value="Inositol_monophosphatase-like"/>
</dbReference>
<evidence type="ECO:0000256" key="4">
    <source>
        <dbReference type="RuleBase" id="RU364068"/>
    </source>
</evidence>
<keyword evidence="3 4" id="KW-0460">Magnesium</keyword>
<evidence type="ECO:0000256" key="3">
    <source>
        <dbReference type="PIRSR" id="PIRSR600760-2"/>
    </source>
</evidence>
<dbReference type="GO" id="GO:0046872">
    <property type="term" value="F:metal ion binding"/>
    <property type="evidence" value="ECO:0007669"/>
    <property type="project" value="UniProtKB-KW"/>
</dbReference>
<organism evidence="5 6">
    <name type="scientific">Moryella indoligenes</name>
    <dbReference type="NCBI Taxonomy" id="371674"/>
    <lineage>
        <taxon>Bacteria</taxon>
        <taxon>Bacillati</taxon>
        <taxon>Bacillota</taxon>
        <taxon>Clostridia</taxon>
        <taxon>Lachnospirales</taxon>
        <taxon>Lachnospiraceae</taxon>
        <taxon>Moryella</taxon>
    </lineage>
</organism>
<dbReference type="PANTHER" id="PTHR20854">
    <property type="entry name" value="INOSITOL MONOPHOSPHATASE"/>
    <property type="match status" value="1"/>
</dbReference>